<protein>
    <submittedName>
        <fullName evidence="9">Cell division control protein 16</fullName>
    </submittedName>
</protein>
<evidence type="ECO:0000313" key="10">
    <source>
        <dbReference type="Proteomes" id="UP001164286"/>
    </source>
</evidence>
<keyword evidence="4" id="KW-0833">Ubl conjugation pathway</keyword>
<keyword evidence="5 7" id="KW-0802">TPR repeat</keyword>
<dbReference type="AlphaFoldDB" id="A0AA38HCJ6"/>
<dbReference type="GO" id="GO:0016567">
    <property type="term" value="P:protein ubiquitination"/>
    <property type="evidence" value="ECO:0007669"/>
    <property type="project" value="TreeGrafter"/>
</dbReference>
<dbReference type="RefSeq" id="XP_052946996.1">
    <property type="nucleotide sequence ID" value="XM_053086819.1"/>
</dbReference>
<keyword evidence="3" id="KW-0498">Mitosis</keyword>
<sequence>MFTPPNPSSDSSGLRLSPNPAGHRRRQPAPRSSLSNSFSFAPSLDQSGDGLYDTETSFFSRPTQRPTALTNGNGHAAAGPSSPFLSPAHLRSAIAQGNEGIVPLSPRARPSPISRASSGRTALPYDAGAGGAKPKSRLAGIVGAKNGGSGSGAGHVEEEGEEDECEGEGDTAGKWGLVDSMRQWRQDAMLQHLYETAAMWGDKILSWTGDANDAFWLAQAYFLTGHYLRAERLLTDPLPAPALPRIDGILSASQGSSHTSWKGKGKEVVRNGHGHTDEGEGGEDEDMGRLIDESLACRYLAAQCLVHEEKYHDALELLGETNPFREPDSTSPAYTPYGGVKLNSSMCFLRGQLHLRLSSMQLAKESLMEALMIDVKNYDAFRELVEGGMLSSKEEWEFVQNLSYRKHLSEEEATFVKLMYTTKLKKDAHVGQIVRARERLVAEYGLSENCDVLVGEADELYARYKWEECYAVTTKILARIPSHPLALPLHLACMHHIHRLRSSLFMLAHDLVEQDPAGAVTWYAVGLWYFSGRRWGEARRYFSKANLIDSRFAPAWIAFAHSFAYEGEHDHAITAYSTSARLFQGSHLPLLFIGMEHLQLSATSLAEEYFLAAEAINGTDPLLLNELGVVAYNKDDYPSAIKYFKSAIRSAKEMQGVPSTWASTHVNLGHAYRLLGDLARSETSYLHALRLDPTSHTALASLALLSHIRTDIRGAVRLYHAALALAPQDPIATVLLEMALKEQVETLPPRSLPGLPPSLADRAMDPFAVPKGNTAFGAVPEDDEDGVGKEMAVAVTVGTGGSGAGSGRKAGEGEEEGYSMEMSIEETMEVEE</sequence>
<dbReference type="InterPro" id="IPR019734">
    <property type="entry name" value="TPR_rpt"/>
</dbReference>
<feature type="repeat" description="TPR" evidence="7">
    <location>
        <begin position="662"/>
        <end position="695"/>
    </location>
</feature>
<proteinExistence type="predicted"/>
<feature type="region of interest" description="Disordered" evidence="8">
    <location>
        <begin position="145"/>
        <end position="170"/>
    </location>
</feature>
<dbReference type="InterPro" id="IPR011990">
    <property type="entry name" value="TPR-like_helical_dom_sf"/>
</dbReference>
<feature type="region of interest" description="Disordered" evidence="8">
    <location>
        <begin position="254"/>
        <end position="286"/>
    </location>
</feature>
<dbReference type="SMART" id="SM00028">
    <property type="entry name" value="TPR"/>
    <property type="match status" value="7"/>
</dbReference>
<keyword evidence="10" id="KW-1185">Reference proteome</keyword>
<evidence type="ECO:0000256" key="4">
    <source>
        <dbReference type="ARBA" id="ARBA00022786"/>
    </source>
</evidence>
<dbReference type="GO" id="GO:0051301">
    <property type="term" value="P:cell division"/>
    <property type="evidence" value="ECO:0007669"/>
    <property type="project" value="UniProtKB-KW"/>
</dbReference>
<reference evidence="9" key="1">
    <citation type="journal article" date="2022" name="G3 (Bethesda)">
        <title>High quality genome of the basidiomycete yeast Dioszegia hungarica PDD-24b-2 isolated from cloud water.</title>
        <authorList>
            <person name="Jarrige D."/>
            <person name="Haridas S."/>
            <person name="Bleykasten-Grosshans C."/>
            <person name="Joly M."/>
            <person name="Nadalig T."/>
            <person name="Sancelme M."/>
            <person name="Vuilleumier S."/>
            <person name="Grigoriev I.V."/>
            <person name="Amato P."/>
            <person name="Bringel F."/>
        </authorList>
    </citation>
    <scope>NUCLEOTIDE SEQUENCE</scope>
    <source>
        <strain evidence="9">PDD-24b-2</strain>
    </source>
</reference>
<name>A0AA38HCJ6_9TREE</name>
<dbReference type="GO" id="GO:0005680">
    <property type="term" value="C:anaphase-promoting complex"/>
    <property type="evidence" value="ECO:0007669"/>
    <property type="project" value="TreeGrafter"/>
</dbReference>
<evidence type="ECO:0000256" key="3">
    <source>
        <dbReference type="ARBA" id="ARBA00022776"/>
    </source>
</evidence>
<feature type="compositionally biased region" description="Polar residues" evidence="8">
    <location>
        <begin position="54"/>
        <end position="73"/>
    </location>
</feature>
<feature type="compositionally biased region" description="Basic and acidic residues" evidence="8">
    <location>
        <begin position="264"/>
        <end position="278"/>
    </location>
</feature>
<evidence type="ECO:0000256" key="6">
    <source>
        <dbReference type="ARBA" id="ARBA00023306"/>
    </source>
</evidence>
<feature type="compositionally biased region" description="Acidic residues" evidence="8">
    <location>
        <begin position="813"/>
        <end position="832"/>
    </location>
</feature>
<dbReference type="GO" id="GO:0005737">
    <property type="term" value="C:cytoplasm"/>
    <property type="evidence" value="ECO:0007669"/>
    <property type="project" value="TreeGrafter"/>
</dbReference>
<dbReference type="PANTHER" id="PTHR12558">
    <property type="entry name" value="CELL DIVISION CYCLE 16,23,27"/>
    <property type="match status" value="1"/>
</dbReference>
<dbReference type="GeneID" id="77726020"/>
<evidence type="ECO:0000256" key="2">
    <source>
        <dbReference type="ARBA" id="ARBA00022737"/>
    </source>
</evidence>
<dbReference type="GO" id="GO:0031145">
    <property type="term" value="P:anaphase-promoting complex-dependent catabolic process"/>
    <property type="evidence" value="ECO:0007669"/>
    <property type="project" value="TreeGrafter"/>
</dbReference>
<keyword evidence="1 9" id="KW-0132">Cell division</keyword>
<evidence type="ECO:0000256" key="5">
    <source>
        <dbReference type="ARBA" id="ARBA00022803"/>
    </source>
</evidence>
<gene>
    <name evidence="9" type="ORF">MKK02DRAFT_23967</name>
</gene>
<comment type="caution">
    <text evidence="9">The sequence shown here is derived from an EMBL/GenBank/DDBJ whole genome shotgun (WGS) entry which is preliminary data.</text>
</comment>
<keyword evidence="2" id="KW-0677">Repeat</keyword>
<dbReference type="GO" id="GO:0045842">
    <property type="term" value="P:positive regulation of mitotic metaphase/anaphase transition"/>
    <property type="evidence" value="ECO:0007669"/>
    <property type="project" value="TreeGrafter"/>
</dbReference>
<evidence type="ECO:0000256" key="1">
    <source>
        <dbReference type="ARBA" id="ARBA00022618"/>
    </source>
</evidence>
<keyword evidence="6" id="KW-0131">Cell cycle</keyword>
<dbReference type="SUPFAM" id="SSF48452">
    <property type="entry name" value="TPR-like"/>
    <property type="match status" value="1"/>
</dbReference>
<organism evidence="9 10">
    <name type="scientific">Dioszegia hungarica</name>
    <dbReference type="NCBI Taxonomy" id="4972"/>
    <lineage>
        <taxon>Eukaryota</taxon>
        <taxon>Fungi</taxon>
        <taxon>Dikarya</taxon>
        <taxon>Basidiomycota</taxon>
        <taxon>Agaricomycotina</taxon>
        <taxon>Tremellomycetes</taxon>
        <taxon>Tremellales</taxon>
        <taxon>Bulleribasidiaceae</taxon>
        <taxon>Dioszegia</taxon>
    </lineage>
</organism>
<evidence type="ECO:0000256" key="7">
    <source>
        <dbReference type="PROSITE-ProRule" id="PRU00339"/>
    </source>
</evidence>
<dbReference type="PROSITE" id="PS50005">
    <property type="entry name" value="TPR"/>
    <property type="match status" value="1"/>
</dbReference>
<dbReference type="Pfam" id="PF13181">
    <property type="entry name" value="TPR_8"/>
    <property type="match status" value="2"/>
</dbReference>
<dbReference type="Pfam" id="PF12895">
    <property type="entry name" value="ANAPC3"/>
    <property type="match status" value="1"/>
</dbReference>
<dbReference type="PANTHER" id="PTHR12558:SF9">
    <property type="entry name" value="CELL DIVISION CYCLE PROTEIN 16 HOMOLOG"/>
    <property type="match status" value="1"/>
</dbReference>
<feature type="compositionally biased region" description="Acidic residues" evidence="8">
    <location>
        <begin position="158"/>
        <end position="169"/>
    </location>
</feature>
<feature type="compositionally biased region" description="Low complexity" evidence="8">
    <location>
        <begin position="105"/>
        <end position="118"/>
    </location>
</feature>
<feature type="region of interest" description="Disordered" evidence="8">
    <location>
        <begin position="1"/>
        <end position="87"/>
    </location>
</feature>
<dbReference type="EMBL" id="JAKWFO010000004">
    <property type="protein sequence ID" value="KAI9637219.1"/>
    <property type="molecule type" value="Genomic_DNA"/>
</dbReference>
<accession>A0AA38HCJ6</accession>
<dbReference type="Proteomes" id="UP001164286">
    <property type="component" value="Unassembled WGS sequence"/>
</dbReference>
<evidence type="ECO:0000256" key="8">
    <source>
        <dbReference type="SAM" id="MobiDB-lite"/>
    </source>
</evidence>
<dbReference type="Gene3D" id="1.25.40.10">
    <property type="entry name" value="Tetratricopeptide repeat domain"/>
    <property type="match status" value="1"/>
</dbReference>
<feature type="compositionally biased region" description="Low complexity" evidence="8">
    <location>
        <begin position="29"/>
        <end position="44"/>
    </location>
</feature>
<feature type="compositionally biased region" description="Gly residues" evidence="8">
    <location>
        <begin position="798"/>
        <end position="808"/>
    </location>
</feature>
<feature type="region of interest" description="Disordered" evidence="8">
    <location>
        <begin position="797"/>
        <end position="832"/>
    </location>
</feature>
<evidence type="ECO:0000313" key="9">
    <source>
        <dbReference type="EMBL" id="KAI9637219.1"/>
    </source>
</evidence>
<feature type="region of interest" description="Disordered" evidence="8">
    <location>
        <begin position="99"/>
        <end position="130"/>
    </location>
</feature>